<sequence length="448" mass="49854">MTYEEARKYIEYTDTLGSVLGLDSIKELLRRLGDPQNRVKVVHIAGTNGKGSICAFLDGILENAGYVVGRYISPTIFTYLERFQINGTYMDEDTFAVYLERVKNVADAMAADGLNRPTSFETETAIAFCYFMDKNVDILLLETGMGGLLDATNVCKSPLCTIIASISMDHTQFLGDTLQKIYSQKLGIMKKDVPCVAYPVNEDLMPQWIEKCDENATTGSSVMVNPSDIGILHSGLDGSSYIYKGNTYDLAVPGIYQIYNSVVAVETAYMLQKEGYDLKNVNISDGLAATRWKGRFQKLMDVPPVYVDGAHNPGGWRALRKNIDTYFPGRDLIYICGVFRDKDYRQMLEIMMPGAGNFIAVQPDNPRALSNRELGELAKMYIDSVYVQDDVDDAVEQALRISSEVEDPVVIIFGSLSFIGPIIDRAEHGCYKKDYHHGSDMEAGRGND</sequence>
<evidence type="ECO:0000256" key="4">
    <source>
        <dbReference type="ARBA" id="ARBA00022723"/>
    </source>
</evidence>
<keyword evidence="6 10" id="KW-0067">ATP-binding</keyword>
<dbReference type="InterPro" id="IPR036615">
    <property type="entry name" value="Mur_ligase_C_dom_sf"/>
</dbReference>
<feature type="domain" description="Mur ligase central" evidence="12">
    <location>
        <begin position="44"/>
        <end position="266"/>
    </location>
</feature>
<evidence type="ECO:0000256" key="8">
    <source>
        <dbReference type="ARBA" id="ARBA00030592"/>
    </source>
</evidence>
<dbReference type="PANTHER" id="PTHR11136">
    <property type="entry name" value="FOLYLPOLYGLUTAMATE SYNTHASE-RELATED"/>
    <property type="match status" value="1"/>
</dbReference>
<evidence type="ECO:0000259" key="12">
    <source>
        <dbReference type="Pfam" id="PF08245"/>
    </source>
</evidence>
<evidence type="ECO:0000256" key="6">
    <source>
        <dbReference type="ARBA" id="ARBA00022840"/>
    </source>
</evidence>
<evidence type="ECO:0000256" key="1">
    <source>
        <dbReference type="ARBA" id="ARBA00008276"/>
    </source>
</evidence>
<gene>
    <name evidence="13" type="ORF">DWX94_03440</name>
</gene>
<evidence type="ECO:0000313" key="14">
    <source>
        <dbReference type="Proteomes" id="UP000283295"/>
    </source>
</evidence>
<dbReference type="Gene3D" id="3.90.190.20">
    <property type="entry name" value="Mur ligase, C-terminal domain"/>
    <property type="match status" value="1"/>
</dbReference>
<keyword evidence="7" id="KW-0460">Magnesium</keyword>
<evidence type="ECO:0000256" key="7">
    <source>
        <dbReference type="ARBA" id="ARBA00022842"/>
    </source>
</evidence>
<accession>A0A3R5ZMC6</accession>
<comment type="catalytic activity">
    <reaction evidence="9">
        <text>(6S)-5,6,7,8-tetrahydrofolyl-(gamma-L-Glu)(n) + L-glutamate + ATP = (6S)-5,6,7,8-tetrahydrofolyl-(gamma-L-Glu)(n+1) + ADP + phosphate + H(+)</text>
        <dbReference type="Rhea" id="RHEA:10580"/>
        <dbReference type="Rhea" id="RHEA-COMP:14738"/>
        <dbReference type="Rhea" id="RHEA-COMP:14740"/>
        <dbReference type="ChEBI" id="CHEBI:15378"/>
        <dbReference type="ChEBI" id="CHEBI:29985"/>
        <dbReference type="ChEBI" id="CHEBI:30616"/>
        <dbReference type="ChEBI" id="CHEBI:43474"/>
        <dbReference type="ChEBI" id="CHEBI:141005"/>
        <dbReference type="ChEBI" id="CHEBI:456216"/>
        <dbReference type="EC" id="6.3.2.17"/>
    </reaction>
</comment>
<dbReference type="EC" id="6.3.2.17" evidence="2"/>
<evidence type="ECO:0000256" key="9">
    <source>
        <dbReference type="ARBA" id="ARBA00047493"/>
    </source>
</evidence>
<feature type="domain" description="Mur ligase C-terminal" evidence="11">
    <location>
        <begin position="294"/>
        <end position="415"/>
    </location>
</feature>
<comment type="caution">
    <text evidence="13">The sequence shown here is derived from an EMBL/GenBank/DDBJ whole genome shotgun (WGS) entry which is preliminary data.</text>
</comment>
<dbReference type="Pfam" id="PF08245">
    <property type="entry name" value="Mur_ligase_M"/>
    <property type="match status" value="1"/>
</dbReference>
<keyword evidence="4" id="KW-0479">Metal-binding</keyword>
<dbReference type="GO" id="GO:0005524">
    <property type="term" value="F:ATP binding"/>
    <property type="evidence" value="ECO:0007669"/>
    <property type="project" value="UniProtKB-KW"/>
</dbReference>
<dbReference type="InterPro" id="IPR001645">
    <property type="entry name" value="Folylpolyglutamate_synth"/>
</dbReference>
<dbReference type="Proteomes" id="UP000283295">
    <property type="component" value="Unassembled WGS sequence"/>
</dbReference>
<dbReference type="InterPro" id="IPR013221">
    <property type="entry name" value="Mur_ligase_cen"/>
</dbReference>
<evidence type="ECO:0000256" key="10">
    <source>
        <dbReference type="PIRNR" id="PIRNR001563"/>
    </source>
</evidence>
<dbReference type="Gene3D" id="3.40.1190.10">
    <property type="entry name" value="Mur-like, catalytic domain"/>
    <property type="match status" value="1"/>
</dbReference>
<dbReference type="InterPro" id="IPR036565">
    <property type="entry name" value="Mur-like_cat_sf"/>
</dbReference>
<organism evidence="13 14">
    <name type="scientific">Coprococcus eutactus</name>
    <dbReference type="NCBI Taxonomy" id="33043"/>
    <lineage>
        <taxon>Bacteria</taxon>
        <taxon>Bacillati</taxon>
        <taxon>Bacillota</taxon>
        <taxon>Clostridia</taxon>
        <taxon>Lachnospirales</taxon>
        <taxon>Lachnospiraceae</taxon>
        <taxon>Coprococcus</taxon>
    </lineage>
</organism>
<dbReference type="SUPFAM" id="SSF53623">
    <property type="entry name" value="MurD-like peptide ligases, catalytic domain"/>
    <property type="match status" value="1"/>
</dbReference>
<dbReference type="PANTHER" id="PTHR11136:SF0">
    <property type="entry name" value="DIHYDROFOLATE SYNTHETASE-RELATED"/>
    <property type="match status" value="1"/>
</dbReference>
<evidence type="ECO:0000259" key="11">
    <source>
        <dbReference type="Pfam" id="PF02875"/>
    </source>
</evidence>
<dbReference type="OrthoDB" id="9809356at2"/>
<reference evidence="13 14" key="1">
    <citation type="submission" date="2018-08" db="EMBL/GenBank/DDBJ databases">
        <title>A genome reference for cultivated species of the human gut microbiota.</title>
        <authorList>
            <person name="Zou Y."/>
            <person name="Xue W."/>
            <person name="Luo G."/>
        </authorList>
    </citation>
    <scope>NUCLEOTIDE SEQUENCE [LARGE SCALE GENOMIC DNA]</scope>
    <source>
        <strain evidence="13 14">AF22-21</strain>
    </source>
</reference>
<dbReference type="PROSITE" id="PS01011">
    <property type="entry name" value="FOLYLPOLYGLU_SYNT_1"/>
    <property type="match status" value="1"/>
</dbReference>
<keyword evidence="3 10" id="KW-0436">Ligase</keyword>
<dbReference type="Pfam" id="PF02875">
    <property type="entry name" value="Mur_ligase_C"/>
    <property type="match status" value="1"/>
</dbReference>
<evidence type="ECO:0000256" key="2">
    <source>
        <dbReference type="ARBA" id="ARBA00013025"/>
    </source>
</evidence>
<dbReference type="AlphaFoldDB" id="A0A3R5ZMC6"/>
<dbReference type="PIRSF" id="PIRSF001563">
    <property type="entry name" value="Folylpolyglu_synth"/>
    <property type="match status" value="1"/>
</dbReference>
<keyword evidence="5 10" id="KW-0547">Nucleotide-binding</keyword>
<evidence type="ECO:0000313" key="13">
    <source>
        <dbReference type="EMBL" id="RGS43636.1"/>
    </source>
</evidence>
<evidence type="ECO:0000256" key="3">
    <source>
        <dbReference type="ARBA" id="ARBA00022598"/>
    </source>
</evidence>
<dbReference type="InterPro" id="IPR018109">
    <property type="entry name" value="Folylpolyglutamate_synth_CS"/>
</dbReference>
<comment type="similarity">
    <text evidence="1 10">Belongs to the folylpolyglutamate synthase family.</text>
</comment>
<dbReference type="SUPFAM" id="SSF53244">
    <property type="entry name" value="MurD-like peptide ligases, peptide-binding domain"/>
    <property type="match status" value="1"/>
</dbReference>
<dbReference type="EMBL" id="QRVK01000005">
    <property type="protein sequence ID" value="RGS43636.1"/>
    <property type="molecule type" value="Genomic_DNA"/>
</dbReference>
<protein>
    <recommendedName>
        <fullName evidence="2">tetrahydrofolate synthase</fullName>
        <ecNumber evidence="2">6.3.2.17</ecNumber>
    </recommendedName>
    <alternativeName>
        <fullName evidence="8">Tetrahydrofolylpolyglutamate synthase</fullName>
    </alternativeName>
</protein>
<dbReference type="GO" id="GO:0008841">
    <property type="term" value="F:dihydrofolate synthase activity"/>
    <property type="evidence" value="ECO:0007669"/>
    <property type="project" value="TreeGrafter"/>
</dbReference>
<dbReference type="InterPro" id="IPR004101">
    <property type="entry name" value="Mur_ligase_C"/>
</dbReference>
<name>A0A3R5ZMC6_9FIRM</name>
<dbReference type="GO" id="GO:0046872">
    <property type="term" value="F:metal ion binding"/>
    <property type="evidence" value="ECO:0007669"/>
    <property type="project" value="UniProtKB-KW"/>
</dbReference>
<proteinExistence type="inferred from homology"/>
<evidence type="ECO:0000256" key="5">
    <source>
        <dbReference type="ARBA" id="ARBA00022741"/>
    </source>
</evidence>
<dbReference type="GO" id="GO:0005737">
    <property type="term" value="C:cytoplasm"/>
    <property type="evidence" value="ECO:0007669"/>
    <property type="project" value="TreeGrafter"/>
</dbReference>
<dbReference type="NCBIfam" id="TIGR01499">
    <property type="entry name" value="folC"/>
    <property type="match status" value="1"/>
</dbReference>
<dbReference type="GO" id="GO:0004326">
    <property type="term" value="F:tetrahydrofolylpolyglutamate synthase activity"/>
    <property type="evidence" value="ECO:0007669"/>
    <property type="project" value="UniProtKB-EC"/>
</dbReference>